<dbReference type="EMBL" id="QPEX01000006">
    <property type="protein sequence ID" value="RCS56025.1"/>
    <property type="molecule type" value="Genomic_DNA"/>
</dbReference>
<dbReference type="Pfam" id="PF03109">
    <property type="entry name" value="ABC1"/>
    <property type="match status" value="1"/>
</dbReference>
<reference evidence="3 4" key="1">
    <citation type="submission" date="2018-07" db="EMBL/GenBank/DDBJ databases">
        <title>Comparative genomes isolates from brazilian mangrove.</title>
        <authorList>
            <person name="De Araujo J.E."/>
            <person name="Taketani R.G."/>
            <person name="Silva M.C.P."/>
            <person name="Lourenco M.V."/>
            <person name="Oliveira V.M."/>
            <person name="Andreote F.D."/>
        </authorList>
    </citation>
    <scope>NUCLEOTIDE SEQUENCE [LARGE SCALE GENOMIC DNA]</scope>
    <source>
        <strain evidence="3 4">HEX PRIS-MGV</strain>
    </source>
</reference>
<dbReference type="InterPro" id="IPR011009">
    <property type="entry name" value="Kinase-like_dom_sf"/>
</dbReference>
<evidence type="ECO:0000313" key="3">
    <source>
        <dbReference type="EMBL" id="RCS56025.1"/>
    </source>
</evidence>
<sequence>MTLKTIQRTIAYANLAKDSLQLRWARDDKSREAAQRLVAQRLGKLRGLPQKVGQMLAFSSDEQRQDAFGGLFESAEPLPWATMRPILEQAWEVDPETLFEKIETQGKAASLGQVHAATLTKGTKVAIKIQYPGIRNAVLADLKGLTWLAKPFGNLQRGFDLAGYQTTILAGLEEELDYRREAANQREFAAGPGSSSEVIVPRVDETLSTENILVSEWIDGDTWEKVQAEWTQQEKTELGQKLLRWFLESLFTYGQVHADLHPGNIRFIRGCGGPKIVLYDFGSVYRLTDTQRWTLLRLIDATRRQSEAPLPLLAELGFDVDLLQPLSGRLPALCRILLEPFCSDYPYDVRQWKLSPRLNELLGDERMNFRIAGPPRLLFLLRAFQAVITYLTGLDAQVMWGKLVEPHLQRERAAYGKLSLPKIVSDDFSTLAQKLKVQVKRGGMVTACVTLPASAIDRLEDFLDPQTCQKIAEERLDLKAIVRDVRHRGYVPGPVFELTDPQRDVKVWLE</sequence>
<dbReference type="PANTHER" id="PTHR10566:SF113">
    <property type="entry name" value="PROTEIN ACTIVITY OF BC1 COMPLEX KINASE 7, CHLOROPLASTIC"/>
    <property type="match status" value="1"/>
</dbReference>
<accession>A0A368KXG9</accession>
<comment type="similarity">
    <text evidence="1">Belongs to the protein kinase superfamily. ADCK protein kinase family.</text>
</comment>
<evidence type="ECO:0000256" key="1">
    <source>
        <dbReference type="ARBA" id="ARBA00009670"/>
    </source>
</evidence>
<evidence type="ECO:0000259" key="2">
    <source>
        <dbReference type="Pfam" id="PF03109"/>
    </source>
</evidence>
<gene>
    <name evidence="3" type="ORF">DTL42_01160</name>
</gene>
<dbReference type="GO" id="GO:0016301">
    <property type="term" value="F:kinase activity"/>
    <property type="evidence" value="ECO:0007669"/>
    <property type="project" value="UniProtKB-KW"/>
</dbReference>
<name>A0A368KXG9_9BACT</name>
<dbReference type="PANTHER" id="PTHR10566">
    <property type="entry name" value="CHAPERONE-ACTIVITY OF BC1 COMPLEX CABC1 -RELATED"/>
    <property type="match status" value="1"/>
</dbReference>
<protein>
    <submittedName>
        <fullName evidence="3">AarF/ABC1/UbiB kinase family protein</fullName>
    </submittedName>
</protein>
<dbReference type="Proteomes" id="UP000253562">
    <property type="component" value="Unassembled WGS sequence"/>
</dbReference>
<dbReference type="SUPFAM" id="SSF56112">
    <property type="entry name" value="Protein kinase-like (PK-like)"/>
    <property type="match status" value="1"/>
</dbReference>
<dbReference type="InterPro" id="IPR034646">
    <property type="entry name" value="ADCK3_dom"/>
</dbReference>
<feature type="domain" description="ABC1 atypical kinase-like" evidence="2">
    <location>
        <begin position="71"/>
        <end position="301"/>
    </location>
</feature>
<dbReference type="InterPro" id="IPR004147">
    <property type="entry name" value="ABC1_dom"/>
</dbReference>
<proteinExistence type="inferred from homology"/>
<organism evidence="3 4">
    <name type="scientific">Bremerella cremea</name>
    <dbReference type="NCBI Taxonomy" id="1031537"/>
    <lineage>
        <taxon>Bacteria</taxon>
        <taxon>Pseudomonadati</taxon>
        <taxon>Planctomycetota</taxon>
        <taxon>Planctomycetia</taxon>
        <taxon>Pirellulales</taxon>
        <taxon>Pirellulaceae</taxon>
        <taxon>Bremerella</taxon>
    </lineage>
</organism>
<evidence type="ECO:0000313" key="4">
    <source>
        <dbReference type="Proteomes" id="UP000253562"/>
    </source>
</evidence>
<dbReference type="CDD" id="cd13970">
    <property type="entry name" value="ABC1_ADCK3"/>
    <property type="match status" value="1"/>
</dbReference>
<keyword evidence="3" id="KW-0808">Transferase</keyword>
<keyword evidence="3" id="KW-0418">Kinase</keyword>
<dbReference type="InterPro" id="IPR050154">
    <property type="entry name" value="UbiB_kinase"/>
</dbReference>
<dbReference type="AlphaFoldDB" id="A0A368KXG9"/>
<comment type="caution">
    <text evidence="3">The sequence shown here is derived from an EMBL/GenBank/DDBJ whole genome shotgun (WGS) entry which is preliminary data.</text>
</comment>